<dbReference type="KEGG" id="fwa:DCMF_10285"/>
<dbReference type="Proteomes" id="UP000323521">
    <property type="component" value="Chromosome"/>
</dbReference>
<dbReference type="AlphaFoldDB" id="A0A3G1KRM7"/>
<dbReference type="GO" id="GO:0003677">
    <property type="term" value="F:DNA binding"/>
    <property type="evidence" value="ECO:0007669"/>
    <property type="project" value="UniProtKB-KW"/>
</dbReference>
<evidence type="ECO:0000256" key="3">
    <source>
        <dbReference type="ARBA" id="ARBA00023172"/>
    </source>
</evidence>
<evidence type="ECO:0000256" key="1">
    <source>
        <dbReference type="ARBA" id="ARBA00008857"/>
    </source>
</evidence>
<dbReference type="Gene3D" id="1.10.443.10">
    <property type="entry name" value="Intergrase catalytic core"/>
    <property type="match status" value="1"/>
</dbReference>
<organism evidence="5 6">
    <name type="scientific">Formimonas warabiya</name>
    <dbReference type="NCBI Taxonomy" id="1761012"/>
    <lineage>
        <taxon>Bacteria</taxon>
        <taxon>Bacillati</taxon>
        <taxon>Bacillota</taxon>
        <taxon>Clostridia</taxon>
        <taxon>Eubacteriales</taxon>
        <taxon>Peptococcaceae</taxon>
        <taxon>Candidatus Formimonas</taxon>
    </lineage>
</organism>
<dbReference type="SUPFAM" id="SSF56349">
    <property type="entry name" value="DNA breaking-rejoining enzymes"/>
    <property type="match status" value="1"/>
</dbReference>
<proteinExistence type="inferred from homology"/>
<evidence type="ECO:0000259" key="4">
    <source>
        <dbReference type="PROSITE" id="PS51898"/>
    </source>
</evidence>
<dbReference type="PANTHER" id="PTHR30349:SF41">
    <property type="entry name" value="INTEGRASE_RECOMBINASE PROTEIN MJ0367-RELATED"/>
    <property type="match status" value="1"/>
</dbReference>
<dbReference type="Pfam" id="PF00589">
    <property type="entry name" value="Phage_integrase"/>
    <property type="match status" value="1"/>
</dbReference>
<dbReference type="InterPro" id="IPR013762">
    <property type="entry name" value="Integrase-like_cat_sf"/>
</dbReference>
<keyword evidence="2" id="KW-0238">DNA-binding</keyword>
<feature type="domain" description="Tyr recombinase" evidence="4">
    <location>
        <begin position="19"/>
        <end position="118"/>
    </location>
</feature>
<dbReference type="InterPro" id="IPR002104">
    <property type="entry name" value="Integrase_catalytic"/>
</dbReference>
<sequence length="118" mass="13609">MLGRFDIVMAIPRPKKENKLPLVLSQDEINRILASLQNLKHRAILLLTYSAGLQVGEVLRLRVEDIDSLRMLIHIRQGKGRKDRYTMLSPVALDGLPIYVKKYQPKTWLLPAIRKKVI</sequence>
<accession>A0A3G1KRM7</accession>
<evidence type="ECO:0000313" key="5">
    <source>
        <dbReference type="EMBL" id="ATW25107.1"/>
    </source>
</evidence>
<evidence type="ECO:0000256" key="2">
    <source>
        <dbReference type="ARBA" id="ARBA00023125"/>
    </source>
</evidence>
<protein>
    <recommendedName>
        <fullName evidence="4">Tyr recombinase domain-containing protein</fullName>
    </recommendedName>
</protein>
<dbReference type="GO" id="GO:0015074">
    <property type="term" value="P:DNA integration"/>
    <property type="evidence" value="ECO:0007669"/>
    <property type="project" value="InterPro"/>
</dbReference>
<keyword evidence="6" id="KW-1185">Reference proteome</keyword>
<dbReference type="PANTHER" id="PTHR30349">
    <property type="entry name" value="PHAGE INTEGRASE-RELATED"/>
    <property type="match status" value="1"/>
</dbReference>
<dbReference type="EMBL" id="CP017634">
    <property type="protein sequence ID" value="ATW25107.1"/>
    <property type="molecule type" value="Genomic_DNA"/>
</dbReference>
<reference evidence="5 6" key="1">
    <citation type="submission" date="2016-10" db="EMBL/GenBank/DDBJ databases">
        <title>Complete Genome Sequence of Peptococcaceae strain DCMF.</title>
        <authorList>
            <person name="Edwards R.J."/>
            <person name="Holland S.I."/>
            <person name="Deshpande N.P."/>
            <person name="Wong Y.K."/>
            <person name="Ertan H."/>
            <person name="Manefield M."/>
            <person name="Russell T.L."/>
            <person name="Lee M.J."/>
        </authorList>
    </citation>
    <scope>NUCLEOTIDE SEQUENCE [LARGE SCALE GENOMIC DNA]</scope>
    <source>
        <strain evidence="5 6">DCMF</strain>
    </source>
</reference>
<keyword evidence="3" id="KW-0233">DNA recombination</keyword>
<dbReference type="OrthoDB" id="9771888at2"/>
<name>A0A3G1KRM7_FORW1</name>
<dbReference type="GO" id="GO:0006310">
    <property type="term" value="P:DNA recombination"/>
    <property type="evidence" value="ECO:0007669"/>
    <property type="project" value="UniProtKB-KW"/>
</dbReference>
<dbReference type="InterPro" id="IPR050090">
    <property type="entry name" value="Tyrosine_recombinase_XerCD"/>
</dbReference>
<gene>
    <name evidence="5" type="ORF">DCMF_10285</name>
</gene>
<comment type="similarity">
    <text evidence="1">Belongs to the 'phage' integrase family.</text>
</comment>
<dbReference type="InterPro" id="IPR011010">
    <property type="entry name" value="DNA_brk_join_enz"/>
</dbReference>
<dbReference type="PROSITE" id="PS51898">
    <property type="entry name" value="TYR_RECOMBINASE"/>
    <property type="match status" value="1"/>
</dbReference>
<evidence type="ECO:0000313" key="6">
    <source>
        <dbReference type="Proteomes" id="UP000323521"/>
    </source>
</evidence>